<feature type="chain" id="PRO_5002152549" evidence="2">
    <location>
        <begin position="18"/>
        <end position="253"/>
    </location>
</feature>
<keyword evidence="2" id="KW-0732">Signal</keyword>
<reference evidence="3 4" key="1">
    <citation type="journal article" date="2014" name="Genome Biol. Evol.">
        <title>The genome of the myxosporean Thelohanellus kitauei shows adaptations to nutrient acquisition within its fish host.</title>
        <authorList>
            <person name="Yang Y."/>
            <person name="Xiong J."/>
            <person name="Zhou Z."/>
            <person name="Huo F."/>
            <person name="Miao W."/>
            <person name="Ran C."/>
            <person name="Liu Y."/>
            <person name="Zhang J."/>
            <person name="Feng J."/>
            <person name="Wang M."/>
            <person name="Wang M."/>
            <person name="Wang L."/>
            <person name="Yao B."/>
        </authorList>
    </citation>
    <scope>NUCLEOTIDE SEQUENCE [LARGE SCALE GENOMIC DNA]</scope>
    <source>
        <strain evidence="3">Wuqing</strain>
    </source>
</reference>
<sequence length="253" mass="29126">MCCVIYIFVFFPSIVVSESFIAMNKSGCMMTLNINMKLVISIQSRSFEFNHFHILWDEIYVTNDVLTLKLDNQISNLVLRMKIYGQDTTEVLFIDETEIQLIYQEIVSFFDTINTLTFVNQIFFRFNTNQNYGSFSLKPIFKPTNSYYEPQIIISFDELSLFIAKLADEMGKPSKSKITIGTSENDGDIIPMGSATRLPNTQNEKNQNPNERSESSWSRTHDSSMLTQRSLTRQLSDATFPQDNTYVLTLLPS</sequence>
<dbReference type="AlphaFoldDB" id="A0A0C2MU04"/>
<comment type="caution">
    <text evidence="3">The sequence shown here is derived from an EMBL/GenBank/DDBJ whole genome shotgun (WGS) entry which is preliminary data.</text>
</comment>
<feature type="compositionally biased region" description="Basic and acidic residues" evidence="1">
    <location>
        <begin position="211"/>
        <end position="222"/>
    </location>
</feature>
<feature type="compositionally biased region" description="Polar residues" evidence="1">
    <location>
        <begin position="197"/>
        <end position="210"/>
    </location>
</feature>
<feature type="region of interest" description="Disordered" evidence="1">
    <location>
        <begin position="174"/>
        <end position="226"/>
    </location>
</feature>
<evidence type="ECO:0000313" key="4">
    <source>
        <dbReference type="Proteomes" id="UP000031668"/>
    </source>
</evidence>
<organism evidence="3 4">
    <name type="scientific">Thelohanellus kitauei</name>
    <name type="common">Myxosporean</name>
    <dbReference type="NCBI Taxonomy" id="669202"/>
    <lineage>
        <taxon>Eukaryota</taxon>
        <taxon>Metazoa</taxon>
        <taxon>Cnidaria</taxon>
        <taxon>Myxozoa</taxon>
        <taxon>Myxosporea</taxon>
        <taxon>Bivalvulida</taxon>
        <taxon>Platysporina</taxon>
        <taxon>Myxobolidae</taxon>
        <taxon>Thelohanellus</taxon>
    </lineage>
</organism>
<accession>A0A0C2MU04</accession>
<evidence type="ECO:0000256" key="1">
    <source>
        <dbReference type="SAM" id="MobiDB-lite"/>
    </source>
</evidence>
<name>A0A0C2MU04_THEKT</name>
<evidence type="ECO:0000256" key="2">
    <source>
        <dbReference type="SAM" id="SignalP"/>
    </source>
</evidence>
<protein>
    <submittedName>
        <fullName evidence="3">Uncharacterized protein</fullName>
    </submittedName>
</protein>
<evidence type="ECO:0000313" key="3">
    <source>
        <dbReference type="EMBL" id="KII67635.1"/>
    </source>
</evidence>
<proteinExistence type="predicted"/>
<gene>
    <name evidence="3" type="ORF">RF11_04508</name>
</gene>
<dbReference type="Proteomes" id="UP000031668">
    <property type="component" value="Unassembled WGS sequence"/>
</dbReference>
<dbReference type="EMBL" id="JWZT01003124">
    <property type="protein sequence ID" value="KII67635.1"/>
    <property type="molecule type" value="Genomic_DNA"/>
</dbReference>
<feature type="signal peptide" evidence="2">
    <location>
        <begin position="1"/>
        <end position="17"/>
    </location>
</feature>
<keyword evidence="4" id="KW-1185">Reference proteome</keyword>